<keyword evidence="3" id="KW-1185">Reference proteome</keyword>
<feature type="transmembrane region" description="Helical" evidence="1">
    <location>
        <begin position="91"/>
        <end position="116"/>
    </location>
</feature>
<evidence type="ECO:0008006" key="4">
    <source>
        <dbReference type="Google" id="ProtNLM"/>
    </source>
</evidence>
<accession>A0A1G9PLI8</accession>
<evidence type="ECO:0000313" key="2">
    <source>
        <dbReference type="EMBL" id="SDL99584.1"/>
    </source>
</evidence>
<dbReference type="RefSeq" id="WP_093201783.1">
    <property type="nucleotide sequence ID" value="NZ_FNGS01000004.1"/>
</dbReference>
<dbReference type="OrthoDB" id="1160166at2"/>
<dbReference type="InterPro" id="IPR025495">
    <property type="entry name" value="DUF4386"/>
</dbReference>
<dbReference type="Pfam" id="PF14329">
    <property type="entry name" value="DUF4386"/>
    <property type="match status" value="1"/>
</dbReference>
<evidence type="ECO:0000313" key="3">
    <source>
        <dbReference type="Proteomes" id="UP000198901"/>
    </source>
</evidence>
<gene>
    <name evidence="2" type="ORF">SAMN04488090_2229</name>
</gene>
<dbReference type="EMBL" id="FNGS01000004">
    <property type="protein sequence ID" value="SDL99584.1"/>
    <property type="molecule type" value="Genomic_DNA"/>
</dbReference>
<protein>
    <recommendedName>
        <fullName evidence="4">DUF4386 domain-containing protein</fullName>
    </recommendedName>
</protein>
<keyword evidence="1" id="KW-0812">Transmembrane</keyword>
<proteinExistence type="predicted"/>
<dbReference type="Proteomes" id="UP000198901">
    <property type="component" value="Unassembled WGS sequence"/>
</dbReference>
<feature type="transmembrane region" description="Helical" evidence="1">
    <location>
        <begin position="188"/>
        <end position="214"/>
    </location>
</feature>
<reference evidence="2 3" key="1">
    <citation type="submission" date="2016-10" db="EMBL/GenBank/DDBJ databases">
        <authorList>
            <person name="de Groot N.N."/>
        </authorList>
    </citation>
    <scope>NUCLEOTIDE SEQUENCE [LARGE SCALE GENOMIC DNA]</scope>
    <source>
        <strain evidence="2 3">DSM 21668</strain>
    </source>
</reference>
<keyword evidence="1" id="KW-0472">Membrane</keyword>
<dbReference type="STRING" id="563176.SAMN04488090_2229"/>
<keyword evidence="1" id="KW-1133">Transmembrane helix</keyword>
<feature type="transmembrane region" description="Helical" evidence="1">
    <location>
        <begin position="12"/>
        <end position="36"/>
    </location>
</feature>
<evidence type="ECO:0000256" key="1">
    <source>
        <dbReference type="SAM" id="Phobius"/>
    </source>
</evidence>
<feature type="transmembrane region" description="Helical" evidence="1">
    <location>
        <begin position="56"/>
        <end position="79"/>
    </location>
</feature>
<sequence length="223" mass="25287">MTQSLRTTARLAGALYLLLALLAFFGLMYVPQQYFVKDNHAETMRRLLANEQVFRFGIWTDLASQVIFVFLVLVLYRLFRPVQEHWSRAMVALVLVSVPIVFVSEACNLAAVAIARKELLAGPGAREEWVWLFLRLYDYGILVAEIFWGLWLIPFGGLMYRSGFMPRILGILLILGGLSYVLESSKGILFPGVSFSFPRIYSLAEVATILWLLIRGTTKNDSL</sequence>
<feature type="transmembrane region" description="Helical" evidence="1">
    <location>
        <begin position="164"/>
        <end position="182"/>
    </location>
</feature>
<dbReference type="AlphaFoldDB" id="A0A1G9PLI8"/>
<name>A0A1G9PLI8_9BACT</name>
<organism evidence="2 3">
    <name type="scientific">Siphonobacter aquaeclarae</name>
    <dbReference type="NCBI Taxonomy" id="563176"/>
    <lineage>
        <taxon>Bacteria</taxon>
        <taxon>Pseudomonadati</taxon>
        <taxon>Bacteroidota</taxon>
        <taxon>Cytophagia</taxon>
        <taxon>Cytophagales</taxon>
        <taxon>Cytophagaceae</taxon>
        <taxon>Siphonobacter</taxon>
    </lineage>
</organism>
<feature type="transmembrane region" description="Helical" evidence="1">
    <location>
        <begin position="136"/>
        <end position="157"/>
    </location>
</feature>